<evidence type="ECO:0000313" key="3">
    <source>
        <dbReference type="EMBL" id="KAL2545711.1"/>
    </source>
</evidence>
<dbReference type="Proteomes" id="UP001604277">
    <property type="component" value="Unassembled WGS sequence"/>
</dbReference>
<dbReference type="PROSITE" id="PS51375">
    <property type="entry name" value="PPR"/>
    <property type="match status" value="4"/>
</dbReference>
<keyword evidence="4" id="KW-1185">Reference proteome</keyword>
<dbReference type="NCBIfam" id="TIGR00756">
    <property type="entry name" value="PPR"/>
    <property type="match status" value="5"/>
</dbReference>
<sequence length="498" mass="55900">MLSESLLLTSLEKCKSLSHLNQIHALLTISGLSNVFHYNAIIRAFSSTKFPYKSVSTFVSMLRNDVIANHLTYPFLAKASARILDLKLSGSVHGLVFRTGYASDMFVSNSLVHMYGSCRDIVSARKVFDEMPMKNSVSWNSVMDAYAKCGDVNLMRKVFDMMPQRDVITWSSLIDGYVKDGNYVDALAVFEEMGAGGVEPNEVTMISVLCACSHLGTLEQGRMMHKYIVENGLPLTLTLRTSLVDMYAKCGAIDEALAVFRAVSVRKTDVLIWNAMIGGLATHGFTREALEMYVEMQDSVIRPDEITYLCLLSACAHGGLVKEAWKYFKSIAQNGMVPQSEHYACVVDVLARAGQLKEAYEFIHEMKMKPTASMLGALLSGCINHRKLDIAEAVGRKLIELEPDHDGRYIGLSNVYAVKNCWDESRTTRESMETRGVRKVAGYSYVEILGTLHRFIAHDQTHPHSEQINLMLNLIVKQMKLKSDRERQRHILYVMNDM</sequence>
<feature type="repeat" description="PPR" evidence="2">
    <location>
        <begin position="269"/>
        <end position="303"/>
    </location>
</feature>
<evidence type="ECO:0000256" key="1">
    <source>
        <dbReference type="ARBA" id="ARBA00022737"/>
    </source>
</evidence>
<dbReference type="AlphaFoldDB" id="A0ABD1W7R8"/>
<dbReference type="InterPro" id="IPR011990">
    <property type="entry name" value="TPR-like_helical_dom_sf"/>
</dbReference>
<organism evidence="3 4">
    <name type="scientific">Forsythia ovata</name>
    <dbReference type="NCBI Taxonomy" id="205694"/>
    <lineage>
        <taxon>Eukaryota</taxon>
        <taxon>Viridiplantae</taxon>
        <taxon>Streptophyta</taxon>
        <taxon>Embryophyta</taxon>
        <taxon>Tracheophyta</taxon>
        <taxon>Spermatophyta</taxon>
        <taxon>Magnoliopsida</taxon>
        <taxon>eudicotyledons</taxon>
        <taxon>Gunneridae</taxon>
        <taxon>Pentapetalae</taxon>
        <taxon>asterids</taxon>
        <taxon>lamiids</taxon>
        <taxon>Lamiales</taxon>
        <taxon>Oleaceae</taxon>
        <taxon>Forsythieae</taxon>
        <taxon>Forsythia</taxon>
    </lineage>
</organism>
<dbReference type="PANTHER" id="PTHR47926">
    <property type="entry name" value="PENTATRICOPEPTIDE REPEAT-CONTAINING PROTEIN"/>
    <property type="match status" value="1"/>
</dbReference>
<dbReference type="FunFam" id="1.25.40.10:FF:000348">
    <property type="entry name" value="Pentatricopeptide repeat-containing protein chloroplastic"/>
    <property type="match status" value="1"/>
</dbReference>
<dbReference type="Pfam" id="PF20431">
    <property type="entry name" value="E_motif"/>
    <property type="match status" value="1"/>
</dbReference>
<evidence type="ECO:0000313" key="4">
    <source>
        <dbReference type="Proteomes" id="UP001604277"/>
    </source>
</evidence>
<dbReference type="Gene3D" id="1.25.40.10">
    <property type="entry name" value="Tetratricopeptide repeat domain"/>
    <property type="match status" value="2"/>
</dbReference>
<gene>
    <name evidence="3" type="ORF">Fot_14944</name>
</gene>
<feature type="repeat" description="PPR" evidence="2">
    <location>
        <begin position="304"/>
        <end position="338"/>
    </location>
</feature>
<dbReference type="InterPro" id="IPR046960">
    <property type="entry name" value="PPR_At4g14850-like_plant"/>
</dbReference>
<dbReference type="SUPFAM" id="SSF48452">
    <property type="entry name" value="TPR-like"/>
    <property type="match status" value="1"/>
</dbReference>
<comment type="caution">
    <text evidence="3">The sequence shown here is derived from an EMBL/GenBank/DDBJ whole genome shotgun (WGS) entry which is preliminary data.</text>
</comment>
<reference evidence="4" key="1">
    <citation type="submission" date="2024-07" db="EMBL/GenBank/DDBJ databases">
        <title>Two chromosome-level genome assemblies of Korean endemic species Abeliophyllum distichum and Forsythia ovata (Oleaceae).</title>
        <authorList>
            <person name="Jang H."/>
        </authorList>
    </citation>
    <scope>NUCLEOTIDE SEQUENCE [LARGE SCALE GENOMIC DNA]</scope>
</reference>
<dbReference type="InterPro" id="IPR046848">
    <property type="entry name" value="E_motif"/>
</dbReference>
<protein>
    <submittedName>
        <fullName evidence="3">Pentatricopeptide repeat-containing protein</fullName>
    </submittedName>
</protein>
<dbReference type="FunFam" id="1.25.40.10:FF:000184">
    <property type="entry name" value="Pentatricopeptide repeat-containing protein, chloroplastic"/>
    <property type="match status" value="1"/>
</dbReference>
<dbReference type="Pfam" id="PF01535">
    <property type="entry name" value="PPR"/>
    <property type="match status" value="4"/>
</dbReference>
<dbReference type="InterPro" id="IPR002885">
    <property type="entry name" value="PPR_rpt"/>
</dbReference>
<keyword evidence="1" id="KW-0677">Repeat</keyword>
<name>A0ABD1W7R8_9LAMI</name>
<feature type="repeat" description="PPR" evidence="2">
    <location>
        <begin position="135"/>
        <end position="165"/>
    </location>
</feature>
<dbReference type="Pfam" id="PF13041">
    <property type="entry name" value="PPR_2"/>
    <property type="match status" value="2"/>
</dbReference>
<accession>A0ABD1W7R8</accession>
<dbReference type="PANTHER" id="PTHR47926:SF483">
    <property type="entry name" value="TETRATRICOPEPTIDE-LIKE HELICAL DOMAIN SUPERFAMILY"/>
    <property type="match status" value="1"/>
</dbReference>
<proteinExistence type="predicted"/>
<dbReference type="EMBL" id="JBFOLJ010000004">
    <property type="protein sequence ID" value="KAL2545711.1"/>
    <property type="molecule type" value="Genomic_DNA"/>
</dbReference>
<evidence type="ECO:0000256" key="2">
    <source>
        <dbReference type="PROSITE-ProRule" id="PRU00708"/>
    </source>
</evidence>
<feature type="repeat" description="PPR" evidence="2">
    <location>
        <begin position="166"/>
        <end position="200"/>
    </location>
</feature>